<organism evidence="3 4">
    <name type="scientific">Robbsia betulipollinis</name>
    <dbReference type="NCBI Taxonomy" id="2981849"/>
    <lineage>
        <taxon>Bacteria</taxon>
        <taxon>Pseudomonadati</taxon>
        <taxon>Pseudomonadota</taxon>
        <taxon>Betaproteobacteria</taxon>
        <taxon>Burkholderiales</taxon>
        <taxon>Burkholderiaceae</taxon>
        <taxon>Robbsia</taxon>
    </lineage>
</organism>
<protein>
    <submittedName>
        <fullName evidence="3">NERD domain-containing protein</fullName>
    </submittedName>
</protein>
<dbReference type="EMBL" id="JAPMXC010000001">
    <property type="protein sequence ID" value="MCY0385825.1"/>
    <property type="molecule type" value="Genomic_DNA"/>
</dbReference>
<evidence type="ECO:0000313" key="3">
    <source>
        <dbReference type="EMBL" id="MCY0385825.1"/>
    </source>
</evidence>
<feature type="region of interest" description="Disordered" evidence="1">
    <location>
        <begin position="190"/>
        <end position="264"/>
    </location>
</feature>
<evidence type="ECO:0000256" key="1">
    <source>
        <dbReference type="SAM" id="MobiDB-lite"/>
    </source>
</evidence>
<name>A0ABT3ZH20_9BURK</name>
<evidence type="ECO:0000259" key="2">
    <source>
        <dbReference type="Pfam" id="PF08378"/>
    </source>
</evidence>
<feature type="compositionally biased region" description="Polar residues" evidence="1">
    <location>
        <begin position="237"/>
        <end position="249"/>
    </location>
</feature>
<dbReference type="InterPro" id="IPR011528">
    <property type="entry name" value="NERD"/>
</dbReference>
<comment type="caution">
    <text evidence="3">The sequence shown here is derived from an EMBL/GenBank/DDBJ whole genome shotgun (WGS) entry which is preliminary data.</text>
</comment>
<dbReference type="Proteomes" id="UP001082899">
    <property type="component" value="Unassembled WGS sequence"/>
</dbReference>
<feature type="compositionally biased region" description="Basic residues" evidence="1">
    <location>
        <begin position="319"/>
        <end position="330"/>
    </location>
</feature>
<sequence length="390" mass="42271">MTFFPCKVRVPHIEIFQGASVSDEAETYVLLRIRQWLEDTKQAGIIFANVDLPPQLDLVVFTHQAAIVVEVKAWRAQVRGQINGPWMHVRPGGDTKALGNAYRQTVGQNQALRDAFRTVAVSPPSYPRGILVFRHGLWADSNVEECSDYRVHVCRMENFEAALRNARTRPWAFDDVRSLAIALNLSRADDAPPRATENSRNLRVVGTMVPNSSAHATPRPDDRTRSSPPATECDASPSVSASRLTSTRVAQDALPRAKADKGRQARRLTAIAIVLLVAAAGMAISHKPGRATDTGDGSAPSARQEPDGSSAHATPERRSHPRRATRHHEKPHTATPIARTTHDAAEPSAPVASPREGNEPDAATPSSVCPEGVDRLGCPSVLVDPARTAP</sequence>
<dbReference type="Pfam" id="PF08378">
    <property type="entry name" value="NERD"/>
    <property type="match status" value="1"/>
</dbReference>
<dbReference type="RefSeq" id="WP_267844943.1">
    <property type="nucleotide sequence ID" value="NZ_JAPMXC010000001.1"/>
</dbReference>
<evidence type="ECO:0000313" key="4">
    <source>
        <dbReference type="Proteomes" id="UP001082899"/>
    </source>
</evidence>
<accession>A0ABT3ZH20</accession>
<feature type="domain" description="NERD" evidence="2">
    <location>
        <begin position="32"/>
        <end position="119"/>
    </location>
</feature>
<keyword evidence="4" id="KW-1185">Reference proteome</keyword>
<reference evidence="3" key="1">
    <citation type="submission" date="2022-11" db="EMBL/GenBank/DDBJ databases">
        <title>Robbsia betulipollinis sp. nov., isolated from pollen of birch (Betula pendula).</title>
        <authorList>
            <person name="Shi H."/>
            <person name="Ambika Manirajan B."/>
            <person name="Ratering S."/>
            <person name="Geissler-Plaum R."/>
            <person name="Schnell S."/>
        </authorList>
    </citation>
    <scope>NUCLEOTIDE SEQUENCE</scope>
    <source>
        <strain evidence="3">Bb-Pol-6</strain>
    </source>
</reference>
<gene>
    <name evidence="3" type="ORF">OVY01_00925</name>
</gene>
<feature type="region of interest" description="Disordered" evidence="1">
    <location>
        <begin position="286"/>
        <end position="390"/>
    </location>
</feature>
<proteinExistence type="predicted"/>